<dbReference type="InterPro" id="IPR011006">
    <property type="entry name" value="CheY-like_superfamily"/>
</dbReference>
<dbReference type="CDD" id="cd17536">
    <property type="entry name" value="REC_YesN-like"/>
    <property type="match status" value="1"/>
</dbReference>
<accession>A0A7W5B1C6</accession>
<keyword evidence="3 8" id="KW-0597">Phosphoprotein</keyword>
<sequence length="517" mass="59905">MYKVLLVDDEPLILDGISSVIEWEALGTTLIGTASNGLEALTIVEEQSPDIIITDIRMPGMDGLRLVETVRSRDADIDFVMLTGFSEFEYAKTAMQFGVKHYLLKPCSEEKLEEALRDIVRSKRGKDENESFVQAMQYSLERVLPHAKEQFLKELVMNKTYGMQEWHFFCQLFGLQFRTLRVRLLLLDIESGHEYEHLFAAQNIAQDIFANPMLSTTVGGRVLLLMEDQLAEEMLFQRVHALRETFKRYYRYDVMAALSEPGELGQVRTLYLRMLNCLSHRFYLGQGGLIMERDIALPDDPSTEDFVFDAERLLLPIKAGHWQDSELELRSLFEQLAAPKFTIAQTKSYMVQIFMEIIRLCNPAEMKAYLDQLPHQIEHSTLQAFQQLVLSIAKSIAQERFEQTCRKQSQLVQRIQHIVQQKYRDDTLTLQTVANEIYMNPDYVGKMFKLETGEKFTNYVMNYRMQKAIELLDRGDNVTVASLAEQVGFGCNASYFSKMFKKYTDYTLTEYRKIPQP</sequence>
<evidence type="ECO:0000256" key="5">
    <source>
        <dbReference type="ARBA" id="ARBA00023015"/>
    </source>
</evidence>
<keyword evidence="6" id="KW-0238">DNA-binding</keyword>
<dbReference type="GO" id="GO:0003700">
    <property type="term" value="F:DNA-binding transcription factor activity"/>
    <property type="evidence" value="ECO:0007669"/>
    <property type="project" value="InterPro"/>
</dbReference>
<dbReference type="Gene3D" id="1.10.10.60">
    <property type="entry name" value="Homeodomain-like"/>
    <property type="match status" value="2"/>
</dbReference>
<protein>
    <submittedName>
        <fullName evidence="11">Two-component system response regulator YesN</fullName>
    </submittedName>
</protein>
<keyword evidence="2" id="KW-0963">Cytoplasm</keyword>
<dbReference type="SUPFAM" id="SSF52172">
    <property type="entry name" value="CheY-like"/>
    <property type="match status" value="1"/>
</dbReference>
<dbReference type="InterPro" id="IPR018060">
    <property type="entry name" value="HTH_AraC"/>
</dbReference>
<proteinExistence type="predicted"/>
<keyword evidence="12" id="KW-1185">Reference proteome</keyword>
<evidence type="ECO:0000256" key="6">
    <source>
        <dbReference type="ARBA" id="ARBA00023125"/>
    </source>
</evidence>
<evidence type="ECO:0000259" key="10">
    <source>
        <dbReference type="PROSITE" id="PS50110"/>
    </source>
</evidence>
<dbReference type="SMART" id="SM00342">
    <property type="entry name" value="HTH_ARAC"/>
    <property type="match status" value="1"/>
</dbReference>
<comment type="caution">
    <text evidence="11">The sequence shown here is derived from an EMBL/GenBank/DDBJ whole genome shotgun (WGS) entry which is preliminary data.</text>
</comment>
<dbReference type="PANTHER" id="PTHR42713:SF3">
    <property type="entry name" value="TRANSCRIPTIONAL REGULATORY PROTEIN HPTR"/>
    <property type="match status" value="1"/>
</dbReference>
<dbReference type="SMART" id="SM00448">
    <property type="entry name" value="REC"/>
    <property type="match status" value="1"/>
</dbReference>
<dbReference type="AlphaFoldDB" id="A0A7W5B1C6"/>
<evidence type="ECO:0000256" key="7">
    <source>
        <dbReference type="ARBA" id="ARBA00023163"/>
    </source>
</evidence>
<evidence type="ECO:0000256" key="3">
    <source>
        <dbReference type="ARBA" id="ARBA00022553"/>
    </source>
</evidence>
<comment type="subcellular location">
    <subcellularLocation>
        <location evidence="1">Cytoplasm</location>
    </subcellularLocation>
</comment>
<dbReference type="PROSITE" id="PS01124">
    <property type="entry name" value="HTH_ARAC_FAMILY_2"/>
    <property type="match status" value="1"/>
</dbReference>
<gene>
    <name evidence="11" type="ORF">FHS18_004543</name>
</gene>
<organism evidence="11 12">
    <name type="scientific">Paenibacillus phyllosphaerae</name>
    <dbReference type="NCBI Taxonomy" id="274593"/>
    <lineage>
        <taxon>Bacteria</taxon>
        <taxon>Bacillati</taxon>
        <taxon>Bacillota</taxon>
        <taxon>Bacilli</taxon>
        <taxon>Bacillales</taxon>
        <taxon>Paenibacillaceae</taxon>
        <taxon>Paenibacillus</taxon>
    </lineage>
</organism>
<dbReference type="InterPro" id="IPR009057">
    <property type="entry name" value="Homeodomain-like_sf"/>
</dbReference>
<dbReference type="Pfam" id="PF00072">
    <property type="entry name" value="Response_reg"/>
    <property type="match status" value="1"/>
</dbReference>
<evidence type="ECO:0000259" key="9">
    <source>
        <dbReference type="PROSITE" id="PS01124"/>
    </source>
</evidence>
<dbReference type="Gene3D" id="3.40.50.2300">
    <property type="match status" value="1"/>
</dbReference>
<dbReference type="GO" id="GO:0000160">
    <property type="term" value="P:phosphorelay signal transduction system"/>
    <property type="evidence" value="ECO:0007669"/>
    <property type="project" value="UniProtKB-KW"/>
</dbReference>
<feature type="modified residue" description="4-aspartylphosphate" evidence="8">
    <location>
        <position position="55"/>
    </location>
</feature>
<dbReference type="EMBL" id="JACHXK010000012">
    <property type="protein sequence ID" value="MBB3112442.1"/>
    <property type="molecule type" value="Genomic_DNA"/>
</dbReference>
<feature type="domain" description="HTH araC/xylS-type" evidence="9">
    <location>
        <begin position="413"/>
        <end position="514"/>
    </location>
</feature>
<dbReference type="GO" id="GO:0043565">
    <property type="term" value="F:sequence-specific DNA binding"/>
    <property type="evidence" value="ECO:0007669"/>
    <property type="project" value="InterPro"/>
</dbReference>
<feature type="domain" description="Response regulatory" evidence="10">
    <location>
        <begin position="3"/>
        <end position="120"/>
    </location>
</feature>
<keyword evidence="5" id="KW-0805">Transcription regulation</keyword>
<dbReference type="PANTHER" id="PTHR42713">
    <property type="entry name" value="HISTIDINE KINASE-RELATED"/>
    <property type="match status" value="1"/>
</dbReference>
<dbReference type="Pfam" id="PF12833">
    <property type="entry name" value="HTH_18"/>
    <property type="match status" value="1"/>
</dbReference>
<dbReference type="SUPFAM" id="SSF46689">
    <property type="entry name" value="Homeodomain-like"/>
    <property type="match status" value="1"/>
</dbReference>
<dbReference type="PROSITE" id="PS50110">
    <property type="entry name" value="RESPONSE_REGULATORY"/>
    <property type="match status" value="1"/>
</dbReference>
<keyword evidence="7" id="KW-0804">Transcription</keyword>
<name>A0A7W5B1C6_9BACL</name>
<evidence type="ECO:0000256" key="4">
    <source>
        <dbReference type="ARBA" id="ARBA00023012"/>
    </source>
</evidence>
<evidence type="ECO:0000256" key="2">
    <source>
        <dbReference type="ARBA" id="ARBA00022490"/>
    </source>
</evidence>
<dbReference type="Proteomes" id="UP000570361">
    <property type="component" value="Unassembled WGS sequence"/>
</dbReference>
<evidence type="ECO:0000313" key="12">
    <source>
        <dbReference type="Proteomes" id="UP000570361"/>
    </source>
</evidence>
<dbReference type="GO" id="GO:0005737">
    <property type="term" value="C:cytoplasm"/>
    <property type="evidence" value="ECO:0007669"/>
    <property type="project" value="UniProtKB-SubCell"/>
</dbReference>
<evidence type="ECO:0000256" key="1">
    <source>
        <dbReference type="ARBA" id="ARBA00004496"/>
    </source>
</evidence>
<evidence type="ECO:0000313" key="11">
    <source>
        <dbReference type="EMBL" id="MBB3112442.1"/>
    </source>
</evidence>
<reference evidence="11 12" key="1">
    <citation type="submission" date="2020-08" db="EMBL/GenBank/DDBJ databases">
        <title>Genomic Encyclopedia of Type Strains, Phase III (KMG-III): the genomes of soil and plant-associated and newly described type strains.</title>
        <authorList>
            <person name="Whitman W."/>
        </authorList>
    </citation>
    <scope>NUCLEOTIDE SEQUENCE [LARGE SCALE GENOMIC DNA]</scope>
    <source>
        <strain evidence="11 12">CECT 5862</strain>
    </source>
</reference>
<evidence type="ECO:0000256" key="8">
    <source>
        <dbReference type="PROSITE-ProRule" id="PRU00169"/>
    </source>
</evidence>
<dbReference type="InterPro" id="IPR001789">
    <property type="entry name" value="Sig_transdc_resp-reg_receiver"/>
</dbReference>
<keyword evidence="4" id="KW-0902">Two-component regulatory system</keyword>
<dbReference type="InterPro" id="IPR051552">
    <property type="entry name" value="HptR"/>
</dbReference>